<dbReference type="InterPro" id="IPR006674">
    <property type="entry name" value="HD_domain"/>
</dbReference>
<dbReference type="SUPFAM" id="SSF109604">
    <property type="entry name" value="HD-domain/PDEase-like"/>
    <property type="match status" value="1"/>
</dbReference>
<dbReference type="Gene3D" id="1.10.3210.10">
    <property type="entry name" value="Hypothetical protein af1432"/>
    <property type="match status" value="1"/>
</dbReference>
<dbReference type="CDD" id="cd00077">
    <property type="entry name" value="HDc"/>
    <property type="match status" value="1"/>
</dbReference>
<keyword evidence="3" id="KW-0808">Transferase</keyword>
<dbReference type="PROSITE" id="PS51832">
    <property type="entry name" value="HD_GYP"/>
    <property type="match status" value="1"/>
</dbReference>
<sequence length="229" mass="26025">MEICFFSLFHRQMIKQERELLRLFHELSETKNGLHNQIIANQKLVESIVISLNNALEAKDPYTLGHSQRVSRLAAATAKRMGLSSRECEQIRLAGLFHDIGKIGIRDSILLKNGPLSQEEFEEIKMHPIYSVKILEPVDPFEKVLKSVLHHHENWDGTGYPAGLKGEDIPLGASIIHVVDSFDAMTSSRCYRSPLSQTAAIKELQEKSGQLYHPDVVKYFIKLYQACQK</sequence>
<name>A0A7W8IP81_9BACL</name>
<feature type="domain" description="HD" evidence="1">
    <location>
        <begin position="63"/>
        <end position="185"/>
    </location>
</feature>
<dbReference type="AlphaFoldDB" id="A0A7W8IP81"/>
<dbReference type="NCBIfam" id="TIGR00277">
    <property type="entry name" value="HDIG"/>
    <property type="match status" value="1"/>
</dbReference>
<feature type="domain" description="HD-GYP" evidence="2">
    <location>
        <begin position="41"/>
        <end position="229"/>
    </location>
</feature>
<dbReference type="Pfam" id="PF13487">
    <property type="entry name" value="HD_5"/>
    <property type="match status" value="1"/>
</dbReference>
<dbReference type="PANTHER" id="PTHR43155:SF2">
    <property type="entry name" value="CYCLIC DI-GMP PHOSPHODIESTERASE PA4108"/>
    <property type="match status" value="1"/>
</dbReference>
<evidence type="ECO:0000313" key="4">
    <source>
        <dbReference type="Proteomes" id="UP000520011"/>
    </source>
</evidence>
<gene>
    <name evidence="3" type="ORF">HNQ34_001238</name>
</gene>
<dbReference type="PANTHER" id="PTHR43155">
    <property type="entry name" value="CYCLIC DI-GMP PHOSPHODIESTERASE PA4108-RELATED"/>
    <property type="match status" value="1"/>
</dbReference>
<protein>
    <submittedName>
        <fullName evidence="3">Putative nucleotidyltransferase with HDIG domain</fullName>
    </submittedName>
</protein>
<reference evidence="3 4" key="1">
    <citation type="submission" date="2020-08" db="EMBL/GenBank/DDBJ databases">
        <title>Genomic Encyclopedia of Type Strains, Phase IV (KMG-IV): sequencing the most valuable type-strain genomes for metagenomic binning, comparative biology and taxonomic classification.</title>
        <authorList>
            <person name="Goeker M."/>
        </authorList>
    </citation>
    <scope>NUCLEOTIDE SEQUENCE [LARGE SCALE GENOMIC DNA]</scope>
    <source>
        <strain evidence="3 4">DSM 16325</strain>
    </source>
</reference>
<evidence type="ECO:0000259" key="2">
    <source>
        <dbReference type="PROSITE" id="PS51832"/>
    </source>
</evidence>
<dbReference type="RefSeq" id="WP_183252616.1">
    <property type="nucleotide sequence ID" value="NZ_JACHEP010000004.1"/>
</dbReference>
<dbReference type="Proteomes" id="UP000520011">
    <property type="component" value="Unassembled WGS sequence"/>
</dbReference>
<dbReference type="EMBL" id="JACHEP010000004">
    <property type="protein sequence ID" value="MBB5324145.1"/>
    <property type="molecule type" value="Genomic_DNA"/>
</dbReference>
<dbReference type="InterPro" id="IPR037522">
    <property type="entry name" value="HD_GYP_dom"/>
</dbReference>
<comment type="caution">
    <text evidence="3">The sequence shown here is derived from an EMBL/GenBank/DDBJ whole genome shotgun (WGS) entry which is preliminary data.</text>
</comment>
<dbReference type="PROSITE" id="PS51831">
    <property type="entry name" value="HD"/>
    <property type="match status" value="1"/>
</dbReference>
<dbReference type="SMART" id="SM00471">
    <property type="entry name" value="HDc"/>
    <property type="match status" value="1"/>
</dbReference>
<dbReference type="GO" id="GO:0016740">
    <property type="term" value="F:transferase activity"/>
    <property type="evidence" value="ECO:0007669"/>
    <property type="project" value="UniProtKB-KW"/>
</dbReference>
<dbReference type="InterPro" id="IPR006675">
    <property type="entry name" value="HDIG_dom"/>
</dbReference>
<evidence type="ECO:0000313" key="3">
    <source>
        <dbReference type="EMBL" id="MBB5324145.1"/>
    </source>
</evidence>
<organism evidence="3 4">
    <name type="scientific">Anoxybacteroides tepidamans</name>
    <dbReference type="NCBI Taxonomy" id="265948"/>
    <lineage>
        <taxon>Bacteria</taxon>
        <taxon>Bacillati</taxon>
        <taxon>Bacillota</taxon>
        <taxon>Bacilli</taxon>
        <taxon>Bacillales</taxon>
        <taxon>Anoxybacillaceae</taxon>
        <taxon>Anoxybacteroides</taxon>
    </lineage>
</organism>
<accession>A0A7W8IP81</accession>
<dbReference type="InterPro" id="IPR003607">
    <property type="entry name" value="HD/PDEase_dom"/>
</dbReference>
<keyword evidence="4" id="KW-1185">Reference proteome</keyword>
<evidence type="ECO:0000259" key="1">
    <source>
        <dbReference type="PROSITE" id="PS51831"/>
    </source>
</evidence>
<proteinExistence type="predicted"/>